<gene>
    <name evidence="10" type="ORF">L210DRAFT_3546331</name>
</gene>
<keyword evidence="7" id="KW-0143">Chaperone</keyword>
<keyword evidence="6" id="KW-1015">Disulfide bond</keyword>
<keyword evidence="5" id="KW-0496">Mitochondrion</keyword>
<sequence length="83" mass="9136">MFSVIASWWSSSQSLPAETSEKYDPTNPKMNPLNPKGLKPCCACPETKSARDACFLQRGADNGQCGELIKKHVECMRGLGFEI</sequence>
<evidence type="ECO:0000256" key="7">
    <source>
        <dbReference type="ARBA" id="ARBA00023186"/>
    </source>
</evidence>
<dbReference type="PROSITE" id="PS51808">
    <property type="entry name" value="CHCH"/>
    <property type="match status" value="1"/>
</dbReference>
<dbReference type="SUPFAM" id="SSF47072">
    <property type="entry name" value="Cysteine alpha-hairpin motif"/>
    <property type="match status" value="1"/>
</dbReference>
<keyword evidence="11" id="KW-1185">Reference proteome</keyword>
<dbReference type="Proteomes" id="UP001194468">
    <property type="component" value="Unassembled WGS sequence"/>
</dbReference>
<dbReference type="GO" id="GO:0033617">
    <property type="term" value="P:mitochondrial respiratory chain complex IV assembly"/>
    <property type="evidence" value="ECO:0007669"/>
    <property type="project" value="TreeGrafter"/>
</dbReference>
<evidence type="ECO:0000256" key="1">
    <source>
        <dbReference type="ARBA" id="ARBA00004569"/>
    </source>
</evidence>
<feature type="binding site" evidence="8">
    <location>
        <position position="41"/>
    </location>
    <ligand>
        <name>Cu cation</name>
        <dbReference type="ChEBI" id="CHEBI:23378"/>
    </ligand>
</feature>
<evidence type="ECO:0000256" key="8">
    <source>
        <dbReference type="PIRSR" id="PIRSR607745-1"/>
    </source>
</evidence>
<feature type="region of interest" description="Disordered" evidence="9">
    <location>
        <begin position="1"/>
        <end position="30"/>
    </location>
</feature>
<organism evidence="10 11">
    <name type="scientific">Boletus edulis BED1</name>
    <dbReference type="NCBI Taxonomy" id="1328754"/>
    <lineage>
        <taxon>Eukaryota</taxon>
        <taxon>Fungi</taxon>
        <taxon>Dikarya</taxon>
        <taxon>Basidiomycota</taxon>
        <taxon>Agaricomycotina</taxon>
        <taxon>Agaricomycetes</taxon>
        <taxon>Agaricomycetidae</taxon>
        <taxon>Boletales</taxon>
        <taxon>Boletineae</taxon>
        <taxon>Boletaceae</taxon>
        <taxon>Boletoideae</taxon>
        <taxon>Boletus</taxon>
    </lineage>
</organism>
<evidence type="ECO:0000256" key="6">
    <source>
        <dbReference type="ARBA" id="ARBA00023157"/>
    </source>
</evidence>
<dbReference type="GO" id="GO:0005507">
    <property type="term" value="F:copper ion binding"/>
    <property type="evidence" value="ECO:0007669"/>
    <property type="project" value="InterPro"/>
</dbReference>
<protein>
    <submittedName>
        <fullName evidence="10">Cytochrome C oxidase copper chaperone-domain-containing protein</fullName>
    </submittedName>
</protein>
<dbReference type="Pfam" id="PF05051">
    <property type="entry name" value="COX17"/>
    <property type="match status" value="1"/>
</dbReference>
<keyword evidence="3 8" id="KW-0479">Metal-binding</keyword>
<keyword evidence="4 8" id="KW-0186">Copper</keyword>
<proteinExistence type="inferred from homology"/>
<comment type="caution">
    <text evidence="10">The sequence shown here is derived from an EMBL/GenBank/DDBJ whole genome shotgun (WGS) entry which is preliminary data.</text>
</comment>
<dbReference type="PANTHER" id="PTHR16719">
    <property type="entry name" value="CYTOCHROME C OXIDASE COPPER CHAPERONE"/>
    <property type="match status" value="1"/>
</dbReference>
<evidence type="ECO:0000256" key="9">
    <source>
        <dbReference type="SAM" id="MobiDB-lite"/>
    </source>
</evidence>
<dbReference type="Gene3D" id="1.10.287.1130">
    <property type="entry name" value="CytochromE C oxidase copper chaperone"/>
    <property type="match status" value="1"/>
</dbReference>
<comment type="subcellular location">
    <subcellularLocation>
        <location evidence="1">Mitochondrion intermembrane space</location>
    </subcellularLocation>
</comment>
<dbReference type="AlphaFoldDB" id="A0AAD4BRM0"/>
<evidence type="ECO:0000256" key="4">
    <source>
        <dbReference type="ARBA" id="ARBA00023008"/>
    </source>
</evidence>
<evidence type="ECO:0000313" key="11">
    <source>
        <dbReference type="Proteomes" id="UP001194468"/>
    </source>
</evidence>
<dbReference type="GO" id="GO:0016531">
    <property type="term" value="F:copper chaperone activity"/>
    <property type="evidence" value="ECO:0007669"/>
    <property type="project" value="InterPro"/>
</dbReference>
<dbReference type="GO" id="GO:0005758">
    <property type="term" value="C:mitochondrial intermembrane space"/>
    <property type="evidence" value="ECO:0007669"/>
    <property type="project" value="UniProtKB-SubCell"/>
</dbReference>
<dbReference type="InterPro" id="IPR007745">
    <property type="entry name" value="Cyt_c_oxidase_Cu-chaperone"/>
</dbReference>
<accession>A0AAD4BRM0</accession>
<evidence type="ECO:0000256" key="2">
    <source>
        <dbReference type="ARBA" id="ARBA00009241"/>
    </source>
</evidence>
<dbReference type="FunFam" id="1.10.287.1130:FF:000005">
    <property type="entry name" value="Cytochrome c oxidase assembly protein subunit 17"/>
    <property type="match status" value="1"/>
</dbReference>
<dbReference type="PANTHER" id="PTHR16719:SF0">
    <property type="entry name" value="CYTOCHROME C OXIDASE COPPER CHAPERONE"/>
    <property type="match status" value="1"/>
</dbReference>
<evidence type="ECO:0000313" key="10">
    <source>
        <dbReference type="EMBL" id="KAF8437589.1"/>
    </source>
</evidence>
<feature type="binding site" evidence="8">
    <location>
        <position position="42"/>
    </location>
    <ligand>
        <name>Cu cation</name>
        <dbReference type="ChEBI" id="CHEBI:23378"/>
    </ligand>
</feature>
<comment type="similarity">
    <text evidence="2">Belongs to the COX17 family.</text>
</comment>
<name>A0AAD4BRM0_BOLED</name>
<evidence type="ECO:0000256" key="5">
    <source>
        <dbReference type="ARBA" id="ARBA00023128"/>
    </source>
</evidence>
<evidence type="ECO:0000256" key="3">
    <source>
        <dbReference type="ARBA" id="ARBA00022723"/>
    </source>
</evidence>
<dbReference type="EMBL" id="WHUW01000018">
    <property type="protein sequence ID" value="KAF8437589.1"/>
    <property type="molecule type" value="Genomic_DNA"/>
</dbReference>
<reference evidence="10" key="1">
    <citation type="submission" date="2019-10" db="EMBL/GenBank/DDBJ databases">
        <authorList>
            <consortium name="DOE Joint Genome Institute"/>
            <person name="Kuo A."/>
            <person name="Miyauchi S."/>
            <person name="Kiss E."/>
            <person name="Drula E."/>
            <person name="Kohler A."/>
            <person name="Sanchez-Garcia M."/>
            <person name="Andreopoulos B."/>
            <person name="Barry K.W."/>
            <person name="Bonito G."/>
            <person name="Buee M."/>
            <person name="Carver A."/>
            <person name="Chen C."/>
            <person name="Cichocki N."/>
            <person name="Clum A."/>
            <person name="Culley D."/>
            <person name="Crous P.W."/>
            <person name="Fauchery L."/>
            <person name="Girlanda M."/>
            <person name="Hayes R."/>
            <person name="Keri Z."/>
            <person name="LaButti K."/>
            <person name="Lipzen A."/>
            <person name="Lombard V."/>
            <person name="Magnuson J."/>
            <person name="Maillard F."/>
            <person name="Morin E."/>
            <person name="Murat C."/>
            <person name="Nolan M."/>
            <person name="Ohm R."/>
            <person name="Pangilinan J."/>
            <person name="Pereira M."/>
            <person name="Perotto S."/>
            <person name="Peter M."/>
            <person name="Riley R."/>
            <person name="Sitrit Y."/>
            <person name="Stielow B."/>
            <person name="Szollosi G."/>
            <person name="Zifcakova L."/>
            <person name="Stursova M."/>
            <person name="Spatafora J.W."/>
            <person name="Tedersoo L."/>
            <person name="Vaario L.-M."/>
            <person name="Yamada A."/>
            <person name="Yan M."/>
            <person name="Wang P."/>
            <person name="Xu J."/>
            <person name="Bruns T."/>
            <person name="Baldrian P."/>
            <person name="Vilgalys R."/>
            <person name="Henrissat B."/>
            <person name="Grigoriev I.V."/>
            <person name="Hibbett D."/>
            <person name="Nagy L.G."/>
            <person name="Martin F.M."/>
        </authorList>
    </citation>
    <scope>NUCLEOTIDE SEQUENCE</scope>
    <source>
        <strain evidence="10">BED1</strain>
    </source>
</reference>
<dbReference type="InterPro" id="IPR009069">
    <property type="entry name" value="Cys_alpha_HP_mot_SF"/>
</dbReference>
<reference evidence="10" key="2">
    <citation type="journal article" date="2020" name="Nat. Commun.">
        <title>Large-scale genome sequencing of mycorrhizal fungi provides insights into the early evolution of symbiotic traits.</title>
        <authorList>
            <person name="Miyauchi S."/>
            <person name="Kiss E."/>
            <person name="Kuo A."/>
            <person name="Drula E."/>
            <person name="Kohler A."/>
            <person name="Sanchez-Garcia M."/>
            <person name="Morin E."/>
            <person name="Andreopoulos B."/>
            <person name="Barry K.W."/>
            <person name="Bonito G."/>
            <person name="Buee M."/>
            <person name="Carver A."/>
            <person name="Chen C."/>
            <person name="Cichocki N."/>
            <person name="Clum A."/>
            <person name="Culley D."/>
            <person name="Crous P.W."/>
            <person name="Fauchery L."/>
            <person name="Girlanda M."/>
            <person name="Hayes R.D."/>
            <person name="Keri Z."/>
            <person name="LaButti K."/>
            <person name="Lipzen A."/>
            <person name="Lombard V."/>
            <person name="Magnuson J."/>
            <person name="Maillard F."/>
            <person name="Murat C."/>
            <person name="Nolan M."/>
            <person name="Ohm R.A."/>
            <person name="Pangilinan J."/>
            <person name="Pereira M.F."/>
            <person name="Perotto S."/>
            <person name="Peter M."/>
            <person name="Pfister S."/>
            <person name="Riley R."/>
            <person name="Sitrit Y."/>
            <person name="Stielow J.B."/>
            <person name="Szollosi G."/>
            <person name="Zifcakova L."/>
            <person name="Stursova M."/>
            <person name="Spatafora J.W."/>
            <person name="Tedersoo L."/>
            <person name="Vaario L.M."/>
            <person name="Yamada A."/>
            <person name="Yan M."/>
            <person name="Wang P."/>
            <person name="Xu J."/>
            <person name="Bruns T."/>
            <person name="Baldrian P."/>
            <person name="Vilgalys R."/>
            <person name="Dunand C."/>
            <person name="Henrissat B."/>
            <person name="Grigoriev I.V."/>
            <person name="Hibbett D."/>
            <person name="Nagy L.G."/>
            <person name="Martin F.M."/>
        </authorList>
    </citation>
    <scope>NUCLEOTIDE SEQUENCE</scope>
    <source>
        <strain evidence="10">BED1</strain>
    </source>
</reference>